<sequence>MTGDGDVKATDTLFRILDRLREADGAGVTALADDLGLAKSTVHSHLSTLKAHRYVVQEDGVYYVGNRFLELSEYARTRRKEYQLAAEQVSQLCAETGERAQFITEEHGKGIYLYCEGGERAVHTESGVGREVFLHSTAAGKAILAALPEARVDEIIDRWGLPARTDETVGDADALRAELDEIAERGYAFNRGENIQSLNAVGVAITRPDGSVSGSFSVSAPAHRLDGDRLESEVPKLLLGIANELELKIAYS</sequence>
<dbReference type="EMBL" id="BMPG01000003">
    <property type="protein sequence ID" value="GGL64780.1"/>
    <property type="molecule type" value="Genomic_DNA"/>
</dbReference>
<keyword evidence="3" id="KW-0804">Transcription</keyword>
<dbReference type="Gene3D" id="3.30.450.40">
    <property type="match status" value="1"/>
</dbReference>
<dbReference type="Pfam" id="PF01614">
    <property type="entry name" value="IclR_C"/>
    <property type="match status" value="1"/>
</dbReference>
<dbReference type="InterPro" id="IPR036388">
    <property type="entry name" value="WH-like_DNA-bd_sf"/>
</dbReference>
<evidence type="ECO:0000259" key="4">
    <source>
        <dbReference type="PROSITE" id="PS51077"/>
    </source>
</evidence>
<dbReference type="RefSeq" id="WP_188979158.1">
    <property type="nucleotide sequence ID" value="NZ_BMPG01000003.1"/>
</dbReference>
<gene>
    <name evidence="6" type="ORF">GCM10009039_23400</name>
</gene>
<evidence type="ECO:0000259" key="5">
    <source>
        <dbReference type="PROSITE" id="PS51078"/>
    </source>
</evidence>
<dbReference type="OrthoDB" id="14763at2157"/>
<dbReference type="GO" id="GO:0045892">
    <property type="term" value="P:negative regulation of DNA-templated transcription"/>
    <property type="evidence" value="ECO:0007669"/>
    <property type="project" value="TreeGrafter"/>
</dbReference>
<protein>
    <submittedName>
        <fullName evidence="6">Transcriptional regulator</fullName>
    </submittedName>
</protein>
<dbReference type="SUPFAM" id="SSF46785">
    <property type="entry name" value="Winged helix' DNA-binding domain"/>
    <property type="match status" value="1"/>
</dbReference>
<dbReference type="InterPro" id="IPR029016">
    <property type="entry name" value="GAF-like_dom_sf"/>
</dbReference>
<dbReference type="AlphaFoldDB" id="A0A830FDL9"/>
<dbReference type="GO" id="GO:0003700">
    <property type="term" value="F:DNA-binding transcription factor activity"/>
    <property type="evidence" value="ECO:0007669"/>
    <property type="project" value="TreeGrafter"/>
</dbReference>
<evidence type="ECO:0000256" key="2">
    <source>
        <dbReference type="ARBA" id="ARBA00023125"/>
    </source>
</evidence>
<dbReference type="SUPFAM" id="SSF55781">
    <property type="entry name" value="GAF domain-like"/>
    <property type="match status" value="1"/>
</dbReference>
<name>A0A830FDL9_9EURY</name>
<keyword evidence="7" id="KW-1185">Reference proteome</keyword>
<evidence type="ECO:0000313" key="7">
    <source>
        <dbReference type="Proteomes" id="UP000607197"/>
    </source>
</evidence>
<evidence type="ECO:0000313" key="6">
    <source>
        <dbReference type="EMBL" id="GGL64780.1"/>
    </source>
</evidence>
<evidence type="ECO:0000256" key="1">
    <source>
        <dbReference type="ARBA" id="ARBA00023015"/>
    </source>
</evidence>
<dbReference type="Pfam" id="PF09339">
    <property type="entry name" value="HTH_IclR"/>
    <property type="match status" value="1"/>
</dbReference>
<dbReference type="InterPro" id="IPR011991">
    <property type="entry name" value="ArsR-like_HTH"/>
</dbReference>
<dbReference type="PANTHER" id="PTHR30136">
    <property type="entry name" value="HELIX-TURN-HELIX TRANSCRIPTIONAL REGULATOR, ICLR FAMILY"/>
    <property type="match status" value="1"/>
</dbReference>
<dbReference type="SMART" id="SM00346">
    <property type="entry name" value="HTH_ICLR"/>
    <property type="match status" value="1"/>
</dbReference>
<dbReference type="PROSITE" id="PS51078">
    <property type="entry name" value="ICLR_ED"/>
    <property type="match status" value="1"/>
</dbReference>
<feature type="domain" description="IclR-ED" evidence="5">
    <location>
        <begin position="67"/>
        <end position="251"/>
    </location>
</feature>
<dbReference type="Proteomes" id="UP000607197">
    <property type="component" value="Unassembled WGS sequence"/>
</dbReference>
<dbReference type="GO" id="GO:0003677">
    <property type="term" value="F:DNA binding"/>
    <property type="evidence" value="ECO:0007669"/>
    <property type="project" value="UniProtKB-KW"/>
</dbReference>
<accession>A0A830FDL9</accession>
<keyword evidence="2" id="KW-0238">DNA-binding</keyword>
<dbReference type="PANTHER" id="PTHR30136:SF35">
    <property type="entry name" value="HTH-TYPE TRANSCRIPTIONAL REGULATOR RV1719"/>
    <property type="match status" value="1"/>
</dbReference>
<organism evidence="6 7">
    <name type="scientific">Halocalculus aciditolerans</name>
    <dbReference type="NCBI Taxonomy" id="1383812"/>
    <lineage>
        <taxon>Archaea</taxon>
        <taxon>Methanobacteriati</taxon>
        <taxon>Methanobacteriota</taxon>
        <taxon>Stenosarchaea group</taxon>
        <taxon>Halobacteria</taxon>
        <taxon>Halobacteriales</taxon>
        <taxon>Halobacteriaceae</taxon>
        <taxon>Halocalculus</taxon>
    </lineage>
</organism>
<keyword evidence="1" id="KW-0805">Transcription regulation</keyword>
<dbReference type="InterPro" id="IPR005471">
    <property type="entry name" value="Tscrpt_reg_IclR_N"/>
</dbReference>
<evidence type="ECO:0000256" key="3">
    <source>
        <dbReference type="ARBA" id="ARBA00023163"/>
    </source>
</evidence>
<dbReference type="InterPro" id="IPR014757">
    <property type="entry name" value="Tscrpt_reg_IclR_C"/>
</dbReference>
<dbReference type="PROSITE" id="PS51077">
    <property type="entry name" value="HTH_ICLR"/>
    <property type="match status" value="1"/>
</dbReference>
<reference evidence="6" key="1">
    <citation type="journal article" date="2014" name="Int. J. Syst. Evol. Microbiol.">
        <title>Complete genome sequence of Corynebacterium casei LMG S-19264T (=DSM 44701T), isolated from a smear-ripened cheese.</title>
        <authorList>
            <consortium name="US DOE Joint Genome Institute (JGI-PGF)"/>
            <person name="Walter F."/>
            <person name="Albersmeier A."/>
            <person name="Kalinowski J."/>
            <person name="Ruckert C."/>
        </authorList>
    </citation>
    <scope>NUCLEOTIDE SEQUENCE</scope>
    <source>
        <strain evidence="6">JCM 19596</strain>
    </source>
</reference>
<comment type="caution">
    <text evidence="6">The sequence shown here is derived from an EMBL/GenBank/DDBJ whole genome shotgun (WGS) entry which is preliminary data.</text>
</comment>
<dbReference type="InterPro" id="IPR036390">
    <property type="entry name" value="WH_DNA-bd_sf"/>
</dbReference>
<dbReference type="Gene3D" id="1.10.10.10">
    <property type="entry name" value="Winged helix-like DNA-binding domain superfamily/Winged helix DNA-binding domain"/>
    <property type="match status" value="1"/>
</dbReference>
<dbReference type="CDD" id="cd00090">
    <property type="entry name" value="HTH_ARSR"/>
    <property type="match status" value="1"/>
</dbReference>
<reference evidence="6" key="2">
    <citation type="submission" date="2020-09" db="EMBL/GenBank/DDBJ databases">
        <authorList>
            <person name="Sun Q."/>
            <person name="Ohkuma M."/>
        </authorList>
    </citation>
    <scope>NUCLEOTIDE SEQUENCE</scope>
    <source>
        <strain evidence="6">JCM 19596</strain>
    </source>
</reference>
<proteinExistence type="predicted"/>
<dbReference type="InterPro" id="IPR050707">
    <property type="entry name" value="HTH_MetabolicPath_Reg"/>
</dbReference>
<feature type="domain" description="HTH iclR-type" evidence="4">
    <location>
        <begin position="7"/>
        <end position="66"/>
    </location>
</feature>